<name>A0A916JPG7_9FLAO</name>
<dbReference type="AlphaFoldDB" id="A0A916JPG7"/>
<feature type="transmembrane region" description="Helical" evidence="1">
    <location>
        <begin position="111"/>
        <end position="133"/>
    </location>
</feature>
<dbReference type="Proteomes" id="UP000683507">
    <property type="component" value="Chromosome"/>
</dbReference>
<organism evidence="2 3">
    <name type="scientific">Parvicella tangerina</name>
    <dbReference type="NCBI Taxonomy" id="2829795"/>
    <lineage>
        <taxon>Bacteria</taxon>
        <taxon>Pseudomonadati</taxon>
        <taxon>Bacteroidota</taxon>
        <taxon>Flavobacteriia</taxon>
        <taxon>Flavobacteriales</taxon>
        <taxon>Parvicellaceae</taxon>
        <taxon>Parvicella</taxon>
    </lineage>
</organism>
<evidence type="ECO:0000313" key="2">
    <source>
        <dbReference type="EMBL" id="CAG5085501.1"/>
    </source>
</evidence>
<keyword evidence="3" id="KW-1185">Reference proteome</keyword>
<dbReference type="KEGG" id="ptan:CRYO30217_02776"/>
<dbReference type="EMBL" id="OU015584">
    <property type="protein sequence ID" value="CAG5085501.1"/>
    <property type="molecule type" value="Genomic_DNA"/>
</dbReference>
<accession>A0A916JPG7</accession>
<keyword evidence="1" id="KW-1133">Transmembrane helix</keyword>
<sequence length="305" mass="35488">MLQTKVAEKLQEIHPEVGINMQEWKGDEIALFREELQITVQGTVSEKWFYTHIKNEQEKLPRVDTLNLLSQYIGLNSWSAFCHENGTKNEKEGKTNQPKVEIIDSPKKKGLGLYVILSLIVIGMITLVMYFSFDTEKPTHYKICFVDEHTHLPVADSFLEIKMIKGDESPMFYPLESSCFSGMGDEVDFIVKGRFYKPLHVKRKISNDAYEETIFLEPDDYSMILHLFANSQVEDWKERRNQLSEMLHESLKAYEISKDGFTIDVLNKDEFINRMTIPTKVLKKVAIVYTEYDGDKMSLIKFTQE</sequence>
<reference evidence="2" key="1">
    <citation type="submission" date="2021-04" db="EMBL/GenBank/DDBJ databases">
        <authorList>
            <person name="Rodrigo-Torres L."/>
            <person name="Arahal R. D."/>
            <person name="Lucena T."/>
        </authorList>
    </citation>
    <scope>NUCLEOTIDE SEQUENCE</scope>
    <source>
        <strain evidence="2">AS29M-1</strain>
    </source>
</reference>
<gene>
    <name evidence="2" type="ORF">CRYO30217_02776</name>
</gene>
<evidence type="ECO:0000313" key="3">
    <source>
        <dbReference type="Proteomes" id="UP000683507"/>
    </source>
</evidence>
<proteinExistence type="predicted"/>
<protein>
    <submittedName>
        <fullName evidence="2">Uncharacterized protein</fullName>
    </submittedName>
</protein>
<keyword evidence="1" id="KW-0812">Transmembrane</keyword>
<evidence type="ECO:0000256" key="1">
    <source>
        <dbReference type="SAM" id="Phobius"/>
    </source>
</evidence>
<keyword evidence="1" id="KW-0472">Membrane</keyword>